<dbReference type="Gene3D" id="3.40.50.150">
    <property type="entry name" value="Vaccinia Virus protein VP39"/>
    <property type="match status" value="1"/>
</dbReference>
<accession>A0ABR1H224</accession>
<dbReference type="Proteomes" id="UP001498476">
    <property type="component" value="Unassembled WGS sequence"/>
</dbReference>
<protein>
    <recommendedName>
        <fullName evidence="6">U6 small nuclear RNA (adenine-(43)-N(6))-methyltransferase</fullName>
    </recommendedName>
</protein>
<feature type="region of interest" description="Disordered" evidence="3">
    <location>
        <begin position="1"/>
        <end position="26"/>
    </location>
</feature>
<name>A0ABR1H224_9HYPO</name>
<keyword evidence="5" id="KW-1185">Reference proteome</keyword>
<comment type="caution">
    <text evidence="4">The sequence shown here is derived from an EMBL/GenBank/DDBJ whole genome shotgun (WGS) entry which is preliminary data.</text>
</comment>
<evidence type="ECO:0000256" key="3">
    <source>
        <dbReference type="SAM" id="MobiDB-lite"/>
    </source>
</evidence>
<evidence type="ECO:0000313" key="4">
    <source>
        <dbReference type="EMBL" id="KAK7415155.1"/>
    </source>
</evidence>
<evidence type="ECO:0000256" key="1">
    <source>
        <dbReference type="ARBA" id="ARBA00022603"/>
    </source>
</evidence>
<dbReference type="PANTHER" id="PTHR13393">
    <property type="entry name" value="SAM-DEPENDENT METHYLTRANSFERASE"/>
    <property type="match status" value="1"/>
</dbReference>
<dbReference type="SUPFAM" id="SSF53335">
    <property type="entry name" value="S-adenosyl-L-methionine-dependent methyltransferases"/>
    <property type="match status" value="1"/>
</dbReference>
<dbReference type="PANTHER" id="PTHR13393:SF0">
    <property type="entry name" value="RNA N6-ADENOSINE-METHYLTRANSFERASE METTL16"/>
    <property type="match status" value="1"/>
</dbReference>
<dbReference type="Pfam" id="PF05971">
    <property type="entry name" value="Methyltransf_10"/>
    <property type="match status" value="1"/>
</dbReference>
<organism evidence="4 5">
    <name type="scientific">Neonectria punicea</name>
    <dbReference type="NCBI Taxonomy" id="979145"/>
    <lineage>
        <taxon>Eukaryota</taxon>
        <taxon>Fungi</taxon>
        <taxon>Dikarya</taxon>
        <taxon>Ascomycota</taxon>
        <taxon>Pezizomycotina</taxon>
        <taxon>Sordariomycetes</taxon>
        <taxon>Hypocreomycetidae</taxon>
        <taxon>Hypocreales</taxon>
        <taxon>Nectriaceae</taxon>
        <taxon>Neonectria</taxon>
    </lineage>
</organism>
<feature type="compositionally biased region" description="Basic and acidic residues" evidence="3">
    <location>
        <begin position="1"/>
        <end position="11"/>
    </location>
</feature>
<reference evidence="4 5" key="1">
    <citation type="journal article" date="2025" name="Microbiol. Resour. Announc.">
        <title>Draft genome sequences for Neonectria magnoliae and Neonectria punicea, canker pathogens of Liriodendron tulipifera and Acer saccharum in West Virginia.</title>
        <authorList>
            <person name="Petronek H.M."/>
            <person name="Kasson M.T."/>
            <person name="Metheny A.M."/>
            <person name="Stauder C.M."/>
            <person name="Lovett B."/>
            <person name="Lynch S.C."/>
            <person name="Garnas J.R."/>
            <person name="Kasson L.R."/>
            <person name="Stajich J.E."/>
        </authorList>
    </citation>
    <scope>NUCLEOTIDE SEQUENCE [LARGE SCALE GENOMIC DNA]</scope>
    <source>
        <strain evidence="4 5">NRRL 64653</strain>
    </source>
</reference>
<dbReference type="EMBL" id="JAZAVJ010000088">
    <property type="protein sequence ID" value="KAK7415155.1"/>
    <property type="molecule type" value="Genomic_DNA"/>
</dbReference>
<evidence type="ECO:0000313" key="5">
    <source>
        <dbReference type="Proteomes" id="UP001498476"/>
    </source>
</evidence>
<proteinExistence type="predicted"/>
<keyword evidence="1" id="KW-0489">Methyltransferase</keyword>
<dbReference type="InterPro" id="IPR010286">
    <property type="entry name" value="METTL16/RlmF"/>
</dbReference>
<dbReference type="CDD" id="cd02440">
    <property type="entry name" value="AdoMet_MTases"/>
    <property type="match status" value="1"/>
</dbReference>
<gene>
    <name evidence="4" type="ORF">QQX98_006099</name>
</gene>
<keyword evidence="2" id="KW-0808">Transferase</keyword>
<sequence>MGEKRKTERQVADGSSAPYKQPDTEKQMANEANLNFSEDDAARDRRFAGLYAEPPNFNELALLDPDFDEVWNKHNANFFNNPKCVMQLTKTLLKLDFDLQIELPDDRLCPPVTNRHNYLLWLKCLLDTSSYDNPGRKAVGLDIGTGASCIYPLLGCTERPWSFIATDIDERSLEYARKNVALNHLQHRINVVQRKPEDSVIPLDDLGIATIDFTMNNPPFYKSEEDMANSAAQKSRPPLSACTGAKVEMVTDGGEVGFVDRILRESLVLRERVQWYTAMFGFLTSLVDFVKKLRDNDIDNYAVTELVQGSKTRRWAIAWSFGTMRPAQDVARGINTAVPKGILPDSTEAEIVIMPLPKNIGNFAESFSDAVAKLELISWDWNRVRLEGIGRAVDKVWGRAWRRRRKREMEVENKQENQVSREEEACAFAFKLFIRVEKEQVLVKCRWVEGHDATAFESFQGFLRSIRRSLLDSKT</sequence>
<evidence type="ECO:0008006" key="6">
    <source>
        <dbReference type="Google" id="ProtNLM"/>
    </source>
</evidence>
<evidence type="ECO:0000256" key="2">
    <source>
        <dbReference type="ARBA" id="ARBA00022679"/>
    </source>
</evidence>
<dbReference type="InterPro" id="IPR029063">
    <property type="entry name" value="SAM-dependent_MTases_sf"/>
</dbReference>